<evidence type="ECO:0000256" key="1">
    <source>
        <dbReference type="SAM" id="MobiDB-lite"/>
    </source>
</evidence>
<reference evidence="2" key="1">
    <citation type="journal article" date="2020" name="Nature">
        <title>Giant virus diversity and host interactions through global metagenomics.</title>
        <authorList>
            <person name="Schulz F."/>
            <person name="Roux S."/>
            <person name="Paez-Espino D."/>
            <person name="Jungbluth S."/>
            <person name="Walsh D.A."/>
            <person name="Denef V.J."/>
            <person name="McMahon K.D."/>
            <person name="Konstantinidis K.T."/>
            <person name="Eloe-Fadrosh E.A."/>
            <person name="Kyrpides N.C."/>
            <person name="Woyke T."/>
        </authorList>
    </citation>
    <scope>NUCLEOTIDE SEQUENCE</scope>
    <source>
        <strain evidence="2">GVMAG-M-3300020565-3</strain>
    </source>
</reference>
<proteinExistence type="predicted"/>
<name>A0A6C0CFS9_9ZZZZ</name>
<evidence type="ECO:0000313" key="2">
    <source>
        <dbReference type="EMBL" id="QHT02425.1"/>
    </source>
</evidence>
<organism evidence="2">
    <name type="scientific">viral metagenome</name>
    <dbReference type="NCBI Taxonomy" id="1070528"/>
    <lineage>
        <taxon>unclassified sequences</taxon>
        <taxon>metagenomes</taxon>
        <taxon>organismal metagenomes</taxon>
    </lineage>
</organism>
<accession>A0A6C0CFS9</accession>
<feature type="region of interest" description="Disordered" evidence="1">
    <location>
        <begin position="445"/>
        <end position="489"/>
    </location>
</feature>
<dbReference type="EMBL" id="MN739394">
    <property type="protein sequence ID" value="QHT02425.1"/>
    <property type="molecule type" value="Genomic_DNA"/>
</dbReference>
<sequence length="489" mass="53499">MSKNLFENLVNLVADNVYKVVDKTVGEVVKKLNPIQSIQEEKEQVRERSEFKGKFQEKVEENIIKRVKSGDVILFEGFGEERKTELRMMSGEDILNSFKVDNNFLWSFSEGPTAKNVENAKIIKNAIVSSSVILTNQMIGDKPSIEELNNKNLQEEIKCIKCSIKKLELNLRLTNEDTIKDDEFLTLLTEISGLCGPVSGEMDCKTNLQEFVDEVILKRDMNSIAGLIKMASFMCPILAFANKNLFSDLAASAASGTAVVQVEGIEGKTIGICSKIIGYITRSGNEGVVTIDDTKSEIEFLNDAHEMGVIEGIVSFVGIGGANKEGDIEKKISSSIRSVVRRTVVNTIETVLKYATFYQKTICMVFITLLSTHIYLSLYKGGNETDTENYYKSSIELFYNNMTNESMKIGFGNETITGVNGGKKASKSRRAANAVSKAIAKVAAAKPKAAKAPTNATAKPTTKPTTKPIAKPTAKAAAANATASAKKKK</sequence>
<protein>
    <submittedName>
        <fullName evidence="2">Uncharacterized protein</fullName>
    </submittedName>
</protein>
<dbReference type="AlphaFoldDB" id="A0A6C0CFS9"/>